<evidence type="ECO:0000313" key="3">
    <source>
        <dbReference type="Proteomes" id="UP000593567"/>
    </source>
</evidence>
<dbReference type="Proteomes" id="UP000593567">
    <property type="component" value="Unassembled WGS sequence"/>
</dbReference>
<comment type="caution">
    <text evidence="2">The sequence shown here is derived from an EMBL/GenBank/DDBJ whole genome shotgun (WGS) entry which is preliminary data.</text>
</comment>
<sequence>MMKGKNASTKALPTSKVHISTSSMVSQTQYLSIKVQPPRAPCWQDFIGKNLSLKDSNVTSVVSSSSDQKSKGHRSKQKKSTSLKSRDVLSNSALTKLKRTRSEPYIAEKEIPVEAQQVRLTSERLSKQSIDEAKKYLEDTYYKCSQWLAQISPGSSIPLDDTEFEVGSGDIITCADETHKDIVDYHSKRHSLALDKIPE</sequence>
<feature type="region of interest" description="Disordered" evidence="1">
    <location>
        <begin position="61"/>
        <end position="85"/>
    </location>
</feature>
<proteinExistence type="predicted"/>
<evidence type="ECO:0000256" key="1">
    <source>
        <dbReference type="SAM" id="MobiDB-lite"/>
    </source>
</evidence>
<organism evidence="2 3">
    <name type="scientific">Bugula neritina</name>
    <name type="common">Brown bryozoan</name>
    <name type="synonym">Sertularia neritina</name>
    <dbReference type="NCBI Taxonomy" id="10212"/>
    <lineage>
        <taxon>Eukaryota</taxon>
        <taxon>Metazoa</taxon>
        <taxon>Spiralia</taxon>
        <taxon>Lophotrochozoa</taxon>
        <taxon>Bryozoa</taxon>
        <taxon>Gymnolaemata</taxon>
        <taxon>Cheilostomatida</taxon>
        <taxon>Flustrina</taxon>
        <taxon>Buguloidea</taxon>
        <taxon>Bugulidae</taxon>
        <taxon>Bugula</taxon>
    </lineage>
</organism>
<name>A0A7J7J4X1_BUGNE</name>
<keyword evidence="3" id="KW-1185">Reference proteome</keyword>
<feature type="compositionally biased region" description="Basic residues" evidence="1">
    <location>
        <begin position="71"/>
        <end position="81"/>
    </location>
</feature>
<gene>
    <name evidence="2" type="ORF">EB796_020956</name>
</gene>
<evidence type="ECO:0000313" key="2">
    <source>
        <dbReference type="EMBL" id="KAF6020706.1"/>
    </source>
</evidence>
<accession>A0A7J7J4X1</accession>
<dbReference type="EMBL" id="VXIV02003148">
    <property type="protein sequence ID" value="KAF6020706.1"/>
    <property type="molecule type" value="Genomic_DNA"/>
</dbReference>
<dbReference type="AlphaFoldDB" id="A0A7J7J4X1"/>
<reference evidence="2" key="1">
    <citation type="submission" date="2020-06" db="EMBL/GenBank/DDBJ databases">
        <title>Draft genome of Bugula neritina, a colonial animal packing powerful symbionts and potential medicines.</title>
        <authorList>
            <person name="Rayko M."/>
        </authorList>
    </citation>
    <scope>NUCLEOTIDE SEQUENCE [LARGE SCALE GENOMIC DNA]</scope>
    <source>
        <strain evidence="2">Kwan_BN1</strain>
    </source>
</reference>
<protein>
    <submittedName>
        <fullName evidence="2">Uncharacterized protein</fullName>
    </submittedName>
</protein>